<evidence type="ECO:0000256" key="2">
    <source>
        <dbReference type="ARBA" id="ARBA00022741"/>
    </source>
</evidence>
<dbReference type="PRINTS" id="PR00819">
    <property type="entry name" value="CBXCFQXSUPER"/>
</dbReference>
<dbReference type="PANTHER" id="PTHR43392:SF2">
    <property type="entry name" value="AAA-TYPE ATPASE FAMILY PROTEIN _ ANKYRIN REPEAT FAMILY PROTEIN"/>
    <property type="match status" value="1"/>
</dbReference>
<dbReference type="InterPro" id="IPR027417">
    <property type="entry name" value="P-loop_NTPase"/>
</dbReference>
<dbReference type="InterPro" id="IPR003593">
    <property type="entry name" value="AAA+_ATPase"/>
</dbReference>
<dbReference type="InterPro" id="IPR041627">
    <property type="entry name" value="AAA_lid_6"/>
</dbReference>
<sequence length="769" mass="88678">MKNTVNKMIDINLENLPYDQKLDYILKNYNELKDESPNVLADSLVSIGKILEEKGMRTSFTKRWMEKASDINSNNQQAFIYLSQFRLKEKQSFLDEIEFSPLRELDTRTQQELTIKKYRETCTKFLDQYDDEVAKFQEEIDALEKMDETTLLNHYKQYIELYENLHDEMVTLFSVINDFDETTKRALYTKTQFQQIQETVFNINSLKTEWKTISNDSMEENVPTAIQELNQMIGLSNVKKRIEQFYDYIKYQKYRKEAGFKAVDELSLNMIILGNPGTGKTKLARLFAKIYHELGVLPREEVIETNRAQLVGSFVGQTEENVRNIVEKAIGGVLFIDEAYSLKRAGQSGNDYGQAAIDTLVSLMTSKEYGGKFSVIMAGYPEEMRKFLDANPGLRSRFPQSNMIELPDYSLEELIQIGEKIAFDNEFLLTKDAKKELGYLIEQERVDTTFGNARTVQNLIMDAIFRKGTRIEPDTPELFRYSILVKEDFQKERSNVLDRKSPMEKLDELIGLKEVKEAVQTYISFVKMQQIRREQGLPSVPIQLHSVFTGNPGTGKTTLAKIYAELLKEVGILKRGHLVVSGRADFVAGYVGQSAIKTKKKIREALGGVLFIDEAYSLFRDNNADYGKEVVDTIVEEMTKHGENLVIILAGYPNEMDMLLESNPGLKSRFKKFFHFDDYSTEELIQIMQLFVKRYAYVLDEEAIEFLRDELSNNPPKGNGRFAENLIHEAIQQQAVRLMKQKTDLDPNEVNRITKEDISESIKTLQKGE</sequence>
<dbReference type="InterPro" id="IPR000641">
    <property type="entry name" value="CbxX/CfxQ"/>
</dbReference>
<evidence type="ECO:0000256" key="1">
    <source>
        <dbReference type="ARBA" id="ARBA00010378"/>
    </source>
</evidence>
<gene>
    <name evidence="5" type="ORF">GW534_12595</name>
</gene>
<proteinExistence type="inferred from homology"/>
<dbReference type="InterPro" id="IPR050773">
    <property type="entry name" value="CbxX/CfxQ_RuBisCO_ESX"/>
</dbReference>
<dbReference type="Pfam" id="PF17866">
    <property type="entry name" value="AAA_lid_6"/>
    <property type="match status" value="2"/>
</dbReference>
<keyword evidence="3" id="KW-0067">ATP-binding</keyword>
<dbReference type="RefSeq" id="WP_161921374.1">
    <property type="nucleotide sequence ID" value="NZ_JAACYS010000066.1"/>
</dbReference>
<dbReference type="InterPro" id="IPR003959">
    <property type="entry name" value="ATPase_AAA_core"/>
</dbReference>
<evidence type="ECO:0000313" key="6">
    <source>
        <dbReference type="Proteomes" id="UP000743899"/>
    </source>
</evidence>
<feature type="domain" description="AAA+ ATPase" evidence="4">
    <location>
        <begin position="542"/>
        <end position="680"/>
    </location>
</feature>
<dbReference type="SMART" id="SM00382">
    <property type="entry name" value="AAA"/>
    <property type="match status" value="2"/>
</dbReference>
<evidence type="ECO:0000256" key="3">
    <source>
        <dbReference type="ARBA" id="ARBA00022840"/>
    </source>
</evidence>
<dbReference type="EMBL" id="JAACYS010000066">
    <property type="protein sequence ID" value="NCU18544.1"/>
    <property type="molecule type" value="Genomic_DNA"/>
</dbReference>
<feature type="domain" description="AAA+ ATPase" evidence="4">
    <location>
        <begin position="266"/>
        <end position="408"/>
    </location>
</feature>
<dbReference type="Pfam" id="PF00004">
    <property type="entry name" value="AAA"/>
    <property type="match status" value="2"/>
</dbReference>
<keyword evidence="2" id="KW-0547">Nucleotide-binding</keyword>
<dbReference type="Gene3D" id="1.10.8.60">
    <property type="match status" value="1"/>
</dbReference>
<reference evidence="5 6" key="1">
    <citation type="submission" date="2020-01" db="EMBL/GenBank/DDBJ databases">
        <title>A novel Bacillus sp. from Pasinler.</title>
        <authorList>
            <person name="Adiguzel A."/>
            <person name="Ay H."/>
            <person name="Baltaci M.O."/>
        </authorList>
    </citation>
    <scope>NUCLEOTIDE SEQUENCE [LARGE SCALE GENOMIC DNA]</scope>
    <source>
        <strain evidence="5 6">P1</strain>
    </source>
</reference>
<comment type="similarity">
    <text evidence="1">Belongs to the CbxX/CfxQ family.</text>
</comment>
<dbReference type="Proteomes" id="UP000743899">
    <property type="component" value="Unassembled WGS sequence"/>
</dbReference>
<accession>A0ABX0A520</accession>
<evidence type="ECO:0000259" key="4">
    <source>
        <dbReference type="SMART" id="SM00382"/>
    </source>
</evidence>
<dbReference type="PANTHER" id="PTHR43392">
    <property type="entry name" value="AAA-TYPE ATPASE FAMILY PROTEIN / ANKYRIN REPEAT FAMILY PROTEIN"/>
    <property type="match status" value="1"/>
</dbReference>
<evidence type="ECO:0000313" key="5">
    <source>
        <dbReference type="EMBL" id="NCU18544.1"/>
    </source>
</evidence>
<name>A0ABX0A520_9BACI</name>
<dbReference type="SUPFAM" id="SSF52540">
    <property type="entry name" value="P-loop containing nucleoside triphosphate hydrolases"/>
    <property type="match status" value="2"/>
</dbReference>
<organism evidence="5 6">
    <name type="scientific">Pallidibacillus pasinlerensis</name>
    <dbReference type="NCBI Taxonomy" id="2703818"/>
    <lineage>
        <taxon>Bacteria</taxon>
        <taxon>Bacillati</taxon>
        <taxon>Bacillota</taxon>
        <taxon>Bacilli</taxon>
        <taxon>Bacillales</taxon>
        <taxon>Bacillaceae</taxon>
        <taxon>Pallidibacillus</taxon>
    </lineage>
</organism>
<protein>
    <submittedName>
        <fullName evidence="5">AAA family ATPase</fullName>
    </submittedName>
</protein>
<comment type="caution">
    <text evidence="5">The sequence shown here is derived from an EMBL/GenBank/DDBJ whole genome shotgun (WGS) entry which is preliminary data.</text>
</comment>
<dbReference type="CDD" id="cd00009">
    <property type="entry name" value="AAA"/>
    <property type="match status" value="1"/>
</dbReference>
<keyword evidence="6" id="KW-1185">Reference proteome</keyword>
<dbReference type="Gene3D" id="3.40.50.300">
    <property type="entry name" value="P-loop containing nucleotide triphosphate hydrolases"/>
    <property type="match status" value="2"/>
</dbReference>